<comment type="caution">
    <text evidence="1">The sequence shown here is derived from an EMBL/GenBank/DDBJ whole genome shotgun (WGS) entry which is preliminary data.</text>
</comment>
<proteinExistence type="predicted"/>
<name>A0A5N6L0K0_9ROSI</name>
<dbReference type="PANTHER" id="PTHR36142:SF2">
    <property type="entry name" value="METALLO-HYDROLASE_OXIDOREDUCTASE SUPERFAMILY PROTEIN"/>
    <property type="match status" value="1"/>
</dbReference>
<evidence type="ECO:0000313" key="1">
    <source>
        <dbReference type="EMBL" id="KAB8446177.1"/>
    </source>
</evidence>
<keyword evidence="2" id="KW-1185">Reference proteome</keyword>
<dbReference type="Gene3D" id="3.60.15.10">
    <property type="entry name" value="Ribonuclease Z/Hydroxyacylglutathione hydrolase-like"/>
    <property type="match status" value="1"/>
</dbReference>
<sequence length="350" mass="38660">MDSSSSLRSSIQASLPDRRPLLHHLNADTSWLLQLPRPDSDPSSRYWYNILIDPWLSGSQSDIASWFSQQWHAQPPATESIAAVEVLCQQVESLTTDLRRSGSSADGTASQGTDSTTSMIDVVTISHEFTDHCHRETLLELRPSVPVFAATKAAALVRGWNHFDTVHETPLFSGDKVDWHETNLEPLPKWLAIARLVEANNALYYHSAVLITFANLYSSGNEGSAEVVVYTPHGIHSEPLQQLTTASPRVKILALLHGLHDIKLSKAQQLNLGAHNGLQAQRLLEAKYWIGTHDEVKKGGGIVSWFLRRKIISVKEALELEGHRGGEEDTKLVDNTAFVDIGNGEVSCLV</sequence>
<dbReference type="Proteomes" id="UP000327013">
    <property type="component" value="Unassembled WGS sequence"/>
</dbReference>
<reference evidence="1 2" key="1">
    <citation type="submission" date="2019-06" db="EMBL/GenBank/DDBJ databases">
        <title>A chromosomal-level reference genome of Carpinus fangiana (Coryloideae, Betulaceae).</title>
        <authorList>
            <person name="Yang X."/>
            <person name="Wang Z."/>
            <person name="Zhang L."/>
            <person name="Hao G."/>
            <person name="Liu J."/>
            <person name="Yang Y."/>
        </authorList>
    </citation>
    <scope>NUCLEOTIDE SEQUENCE [LARGE SCALE GENOMIC DNA]</scope>
    <source>
        <strain evidence="1">Cfa_2016G</strain>
        <tissue evidence="1">Leaf</tissue>
    </source>
</reference>
<dbReference type="InterPro" id="IPR036866">
    <property type="entry name" value="RibonucZ/Hydroxyglut_hydro"/>
</dbReference>
<organism evidence="1 2">
    <name type="scientific">Carpinus fangiana</name>
    <dbReference type="NCBI Taxonomy" id="176857"/>
    <lineage>
        <taxon>Eukaryota</taxon>
        <taxon>Viridiplantae</taxon>
        <taxon>Streptophyta</taxon>
        <taxon>Embryophyta</taxon>
        <taxon>Tracheophyta</taxon>
        <taxon>Spermatophyta</taxon>
        <taxon>Magnoliopsida</taxon>
        <taxon>eudicotyledons</taxon>
        <taxon>Gunneridae</taxon>
        <taxon>Pentapetalae</taxon>
        <taxon>rosids</taxon>
        <taxon>fabids</taxon>
        <taxon>Fagales</taxon>
        <taxon>Betulaceae</taxon>
        <taxon>Carpinus</taxon>
    </lineage>
</organism>
<dbReference type="AlphaFoldDB" id="A0A5N6L0K0"/>
<evidence type="ECO:0000313" key="2">
    <source>
        <dbReference type="Proteomes" id="UP000327013"/>
    </source>
</evidence>
<accession>A0A5N6L0K0</accession>
<gene>
    <name evidence="1" type="ORF">FH972_025159</name>
</gene>
<dbReference type="OrthoDB" id="9971601at2759"/>
<dbReference type="PANTHER" id="PTHR36142">
    <property type="entry name" value="METALLO-HYDROLASE/OXIDOREDUCTASE SUPERFAMILY PROTEIN"/>
    <property type="match status" value="1"/>
</dbReference>
<dbReference type="EMBL" id="VIBQ01000038">
    <property type="protein sequence ID" value="KAB8446177.1"/>
    <property type="molecule type" value="Genomic_DNA"/>
</dbReference>
<protein>
    <submittedName>
        <fullName evidence="1">Uncharacterized protein</fullName>
    </submittedName>
</protein>